<dbReference type="Gene3D" id="3.40.190.10">
    <property type="entry name" value="Periplasmic binding protein-like II"/>
    <property type="match status" value="1"/>
</dbReference>
<dbReference type="RefSeq" id="WP_326714945.1">
    <property type="nucleotide sequence ID" value="NZ_JBGOSP010000002.1"/>
</dbReference>
<accession>A0ABV4SA70</accession>
<feature type="domain" description="Solute-binding protein family 5" evidence="2">
    <location>
        <begin position="86"/>
        <end position="477"/>
    </location>
</feature>
<gene>
    <name evidence="3" type="ORF">ACEG43_03945</name>
</gene>
<feature type="signal peptide" evidence="1">
    <location>
        <begin position="1"/>
        <end position="24"/>
    </location>
</feature>
<dbReference type="InterPro" id="IPR039424">
    <property type="entry name" value="SBP_5"/>
</dbReference>
<dbReference type="InterPro" id="IPR000914">
    <property type="entry name" value="SBP_5_dom"/>
</dbReference>
<comment type="caution">
    <text evidence="3">The sequence shown here is derived from an EMBL/GenBank/DDBJ whole genome shotgun (WGS) entry which is preliminary data.</text>
</comment>
<dbReference type="PROSITE" id="PS51257">
    <property type="entry name" value="PROKAR_LIPOPROTEIN"/>
    <property type="match status" value="1"/>
</dbReference>
<sequence>MVRFKHFVAASAALATLGSLAACAPDSGAKNGARGGVFTTVDANNPITPGAPMNPYNANGNSFVSFNTMRLGWDKKNPLNPNDNFPGLAKSWEMKGDSLIVHLQDGAKWSDGTPVTLDDLKLSMALGYTQSAAAVGARGLTEGLNVSSVEPAGAGAFEFKQAPGTKNLTFTKQVLGQVIVNAKVYGHLVPADMWDIIHASQQVDPAKAKDVKAAAAKLTGVGKQVSAFAPQKDISAGPFVVRKLNPGSVILDKNKNFYAAKKVGPSQVVVRHYSGNEQIWGFMKNGELDAAPFTAIPENVLKQIESKGYQRTESVSYVQASLAFNQSRAPYDKKEVRQGLAYLLDRAAATKVGQPVGGQTAAAPTGMVGQMTQAWLTKDQSSALEPYAHDTAKAEALFKKAGLTKKGGKWYLANGKQWKMTLQTVNGFSDWISASTVIANQLSSAGIDTKPQLSADFGKYQEDMAAEKFDVGWWLTAVGSTARGDFQRLYGESDGFTANGDKASHTDKKGSGNWMHGPVNVTVGGKRVNPGDLTAQLAGLDNESAKPIINQLAQVTAQEVPVIPIWDYTNVKFYNEKNFTNFPKNGQDDLLGNFPGTWMAQGYIQPKK</sequence>
<dbReference type="SUPFAM" id="SSF53850">
    <property type="entry name" value="Periplasmic binding protein-like II"/>
    <property type="match status" value="1"/>
</dbReference>
<dbReference type="PANTHER" id="PTHR30290">
    <property type="entry name" value="PERIPLASMIC BINDING COMPONENT OF ABC TRANSPORTER"/>
    <property type="match status" value="1"/>
</dbReference>
<dbReference type="Pfam" id="PF00496">
    <property type="entry name" value="SBP_bac_5"/>
    <property type="match status" value="1"/>
</dbReference>
<organism evidence="3 4">
    <name type="scientific">Streptomyces aureus</name>
    <dbReference type="NCBI Taxonomy" id="193461"/>
    <lineage>
        <taxon>Bacteria</taxon>
        <taxon>Bacillati</taxon>
        <taxon>Actinomycetota</taxon>
        <taxon>Actinomycetes</taxon>
        <taxon>Kitasatosporales</taxon>
        <taxon>Streptomycetaceae</taxon>
        <taxon>Streptomyces</taxon>
    </lineage>
</organism>
<dbReference type="PIRSF" id="PIRSF002741">
    <property type="entry name" value="MppA"/>
    <property type="match status" value="1"/>
</dbReference>
<evidence type="ECO:0000313" key="4">
    <source>
        <dbReference type="Proteomes" id="UP001571476"/>
    </source>
</evidence>
<protein>
    <submittedName>
        <fullName evidence="3">ABC transporter substrate-binding protein</fullName>
    </submittedName>
</protein>
<evidence type="ECO:0000259" key="2">
    <source>
        <dbReference type="Pfam" id="PF00496"/>
    </source>
</evidence>
<dbReference type="EMBL" id="JBGOSP010000002">
    <property type="protein sequence ID" value="MFA3835341.1"/>
    <property type="molecule type" value="Genomic_DNA"/>
</dbReference>
<feature type="chain" id="PRO_5045808225" evidence="1">
    <location>
        <begin position="25"/>
        <end position="608"/>
    </location>
</feature>
<keyword evidence="4" id="KW-1185">Reference proteome</keyword>
<reference evidence="3 4" key="1">
    <citation type="submission" date="2024-08" db="EMBL/GenBank/DDBJ databases">
        <title>Genome sequence of Streptomyces aureus CACIA-1.46HGO.</title>
        <authorList>
            <person name="Evangelista-Martinez Z."/>
        </authorList>
    </citation>
    <scope>NUCLEOTIDE SEQUENCE [LARGE SCALE GENOMIC DNA]</scope>
    <source>
        <strain evidence="3 4">CACIA-1.46HGO</strain>
    </source>
</reference>
<name>A0ABV4SA70_9ACTN</name>
<evidence type="ECO:0000313" key="3">
    <source>
        <dbReference type="EMBL" id="MFA3835341.1"/>
    </source>
</evidence>
<dbReference type="Proteomes" id="UP001571476">
    <property type="component" value="Unassembled WGS sequence"/>
</dbReference>
<dbReference type="Gene3D" id="3.90.76.10">
    <property type="entry name" value="Dipeptide-binding Protein, Domain 1"/>
    <property type="match status" value="1"/>
</dbReference>
<evidence type="ECO:0000256" key="1">
    <source>
        <dbReference type="SAM" id="SignalP"/>
    </source>
</evidence>
<keyword evidence="1" id="KW-0732">Signal</keyword>
<dbReference type="InterPro" id="IPR030678">
    <property type="entry name" value="Peptide/Ni-bd"/>
</dbReference>
<proteinExistence type="predicted"/>
<dbReference type="Gene3D" id="3.10.105.10">
    <property type="entry name" value="Dipeptide-binding Protein, Domain 3"/>
    <property type="match status" value="1"/>
</dbReference>
<dbReference type="PANTHER" id="PTHR30290:SF16">
    <property type="entry name" value="OLIGOPEPTIDE ABC TRANSPORTER, PERIPLASMIC OLIGOPEPTIDE-BINDING PROTEIN"/>
    <property type="match status" value="1"/>
</dbReference>